<sequence>MSGEHGTGISRRYRVYQVGGIVLGVLFLGLGIAALLAGGGPVIAAIAGIGGLAVIIVSIVMMVRS</sequence>
<keyword evidence="1" id="KW-0812">Transmembrane</keyword>
<organism evidence="2 3">
    <name type="scientific">Microbacterium enclense</name>
    <dbReference type="NCBI Taxonomy" id="993073"/>
    <lineage>
        <taxon>Bacteria</taxon>
        <taxon>Bacillati</taxon>
        <taxon>Actinomycetota</taxon>
        <taxon>Actinomycetes</taxon>
        <taxon>Micrococcales</taxon>
        <taxon>Microbacteriaceae</taxon>
        <taxon>Microbacterium</taxon>
    </lineage>
</organism>
<dbReference type="Proteomes" id="UP000285970">
    <property type="component" value="Unassembled WGS sequence"/>
</dbReference>
<evidence type="ECO:0000313" key="2">
    <source>
        <dbReference type="EMBL" id="RWR14516.1"/>
    </source>
</evidence>
<evidence type="ECO:0000256" key="1">
    <source>
        <dbReference type="SAM" id="Phobius"/>
    </source>
</evidence>
<dbReference type="AlphaFoldDB" id="A0A3S3LG81"/>
<feature type="transmembrane region" description="Helical" evidence="1">
    <location>
        <begin position="15"/>
        <end position="36"/>
    </location>
</feature>
<proteinExistence type="predicted"/>
<comment type="caution">
    <text evidence="2">The sequence shown here is derived from an EMBL/GenBank/DDBJ whole genome shotgun (WGS) entry which is preliminary data.</text>
</comment>
<feature type="transmembrane region" description="Helical" evidence="1">
    <location>
        <begin position="42"/>
        <end position="63"/>
    </location>
</feature>
<accession>A0A3S3LG81</accession>
<keyword evidence="1" id="KW-1133">Transmembrane helix</keyword>
<keyword evidence="1" id="KW-0472">Membrane</keyword>
<evidence type="ECO:0000313" key="3">
    <source>
        <dbReference type="Proteomes" id="UP000285970"/>
    </source>
</evidence>
<reference evidence="2 3" key="1">
    <citation type="journal article" date="2018" name="Front. Microbiol.">
        <title>Novel Insights Into Bacterial Dimethylsulfoniopropionate Catabolism in the East China Sea.</title>
        <authorList>
            <person name="Liu J."/>
            <person name="Liu J."/>
            <person name="Zhang S.H."/>
            <person name="Liang J."/>
            <person name="Lin H."/>
            <person name="Song D."/>
            <person name="Yang G.P."/>
            <person name="Todd J.D."/>
            <person name="Zhang X.H."/>
        </authorList>
    </citation>
    <scope>NUCLEOTIDE SEQUENCE [LARGE SCALE GENOMIC DNA]</scope>
    <source>
        <strain evidence="2 3">ZYFD042</strain>
    </source>
</reference>
<gene>
    <name evidence="2" type="ORF">D8Y23_16275</name>
</gene>
<dbReference type="RefSeq" id="WP_077052421.1">
    <property type="nucleotide sequence ID" value="NZ_CBDRLV010000001.1"/>
</dbReference>
<dbReference type="EMBL" id="RBZY01000111">
    <property type="protein sequence ID" value="RWR14516.1"/>
    <property type="molecule type" value="Genomic_DNA"/>
</dbReference>
<name>A0A3S3LG81_9MICO</name>
<protein>
    <submittedName>
        <fullName evidence="2">Uncharacterized protein</fullName>
    </submittedName>
</protein>